<gene>
    <name evidence="7" type="ORF">GCM10012289_23210</name>
</gene>
<feature type="transmembrane region" description="Helical" evidence="5">
    <location>
        <begin position="118"/>
        <end position="135"/>
    </location>
</feature>
<evidence type="ECO:0000259" key="6">
    <source>
        <dbReference type="Pfam" id="PF07291"/>
    </source>
</evidence>
<protein>
    <recommendedName>
        <fullName evidence="6">Methylamine utilisation protein MauE domain-containing protein</fullName>
    </recommendedName>
</protein>
<name>A0A918DHQ5_9ACTN</name>
<keyword evidence="4 5" id="KW-0472">Membrane</keyword>
<feature type="domain" description="Methylamine utilisation protein MauE" evidence="6">
    <location>
        <begin position="1"/>
        <end position="134"/>
    </location>
</feature>
<evidence type="ECO:0000313" key="7">
    <source>
        <dbReference type="EMBL" id="GGO67246.1"/>
    </source>
</evidence>
<comment type="subcellular location">
    <subcellularLocation>
        <location evidence="1">Membrane</location>
        <topology evidence="1">Multi-pass membrane protein</topology>
    </subcellularLocation>
</comment>
<evidence type="ECO:0000256" key="3">
    <source>
        <dbReference type="ARBA" id="ARBA00022989"/>
    </source>
</evidence>
<reference evidence="7" key="1">
    <citation type="journal article" date="2014" name="Int. J. Syst. Evol. Microbiol.">
        <title>Complete genome sequence of Corynebacterium casei LMG S-19264T (=DSM 44701T), isolated from a smear-ripened cheese.</title>
        <authorList>
            <consortium name="US DOE Joint Genome Institute (JGI-PGF)"/>
            <person name="Walter F."/>
            <person name="Albersmeier A."/>
            <person name="Kalinowski J."/>
            <person name="Ruckert C."/>
        </authorList>
    </citation>
    <scope>NUCLEOTIDE SEQUENCE</scope>
    <source>
        <strain evidence="7">CGMCC 4.7368</strain>
    </source>
</reference>
<dbReference type="Pfam" id="PF07291">
    <property type="entry name" value="MauE"/>
    <property type="match status" value="1"/>
</dbReference>
<dbReference type="InterPro" id="IPR009908">
    <property type="entry name" value="Methylamine_util_MauE"/>
</dbReference>
<evidence type="ECO:0000256" key="1">
    <source>
        <dbReference type="ARBA" id="ARBA00004141"/>
    </source>
</evidence>
<evidence type="ECO:0000256" key="4">
    <source>
        <dbReference type="ARBA" id="ARBA00023136"/>
    </source>
</evidence>
<dbReference type="RefSeq" id="WP_189124048.1">
    <property type="nucleotide sequence ID" value="NZ_BMNH01000005.1"/>
</dbReference>
<sequence>MEYLAFGCRWLVALVFAVSVVSKLRGDRREFVESTRKLLGALLPSGSAPTAAARLVAPLVVAAEAAVVLLLAPAPFVALILAGVLVTAFGLAIALALRRGVATACRCFGGSAPLSGWHLVRNALLLGAVAAGLTFDPGPLGAAEAAGLAVTAAAALAAAVIVVRLEELGELFGPRLS</sequence>
<evidence type="ECO:0000256" key="5">
    <source>
        <dbReference type="SAM" id="Phobius"/>
    </source>
</evidence>
<dbReference type="AlphaFoldDB" id="A0A918DHQ5"/>
<accession>A0A918DHQ5</accession>
<comment type="caution">
    <text evidence="7">The sequence shown here is derived from an EMBL/GenBank/DDBJ whole genome shotgun (WGS) entry which is preliminary data.</text>
</comment>
<dbReference type="EMBL" id="BMNH01000005">
    <property type="protein sequence ID" value="GGO67246.1"/>
    <property type="molecule type" value="Genomic_DNA"/>
</dbReference>
<dbReference type="GO" id="GO:0016020">
    <property type="term" value="C:membrane"/>
    <property type="evidence" value="ECO:0007669"/>
    <property type="project" value="UniProtKB-SubCell"/>
</dbReference>
<proteinExistence type="predicted"/>
<feature type="transmembrane region" description="Helical" evidence="5">
    <location>
        <begin position="76"/>
        <end position="97"/>
    </location>
</feature>
<evidence type="ECO:0000313" key="8">
    <source>
        <dbReference type="Proteomes" id="UP000646523"/>
    </source>
</evidence>
<keyword evidence="3 5" id="KW-1133">Transmembrane helix</keyword>
<dbReference type="GO" id="GO:0030416">
    <property type="term" value="P:methylamine metabolic process"/>
    <property type="evidence" value="ECO:0007669"/>
    <property type="project" value="InterPro"/>
</dbReference>
<reference evidence="7" key="2">
    <citation type="submission" date="2020-09" db="EMBL/GenBank/DDBJ databases">
        <authorList>
            <person name="Sun Q."/>
            <person name="Zhou Y."/>
        </authorList>
    </citation>
    <scope>NUCLEOTIDE SEQUENCE</scope>
    <source>
        <strain evidence="7">CGMCC 4.7368</strain>
    </source>
</reference>
<keyword evidence="2 5" id="KW-0812">Transmembrane</keyword>
<organism evidence="7 8">
    <name type="scientific">Nonomuraea cavernae</name>
    <dbReference type="NCBI Taxonomy" id="2045107"/>
    <lineage>
        <taxon>Bacteria</taxon>
        <taxon>Bacillati</taxon>
        <taxon>Actinomycetota</taxon>
        <taxon>Actinomycetes</taxon>
        <taxon>Streptosporangiales</taxon>
        <taxon>Streptosporangiaceae</taxon>
        <taxon>Nonomuraea</taxon>
    </lineage>
</organism>
<dbReference type="Proteomes" id="UP000646523">
    <property type="component" value="Unassembled WGS sequence"/>
</dbReference>
<feature type="transmembrane region" description="Helical" evidence="5">
    <location>
        <begin position="147"/>
        <end position="165"/>
    </location>
</feature>
<evidence type="ECO:0000256" key="2">
    <source>
        <dbReference type="ARBA" id="ARBA00022692"/>
    </source>
</evidence>
<keyword evidence="8" id="KW-1185">Reference proteome</keyword>